<organism evidence="1 2">
    <name type="scientific">Aurantimonas coralicida</name>
    <dbReference type="NCBI Taxonomy" id="182270"/>
    <lineage>
        <taxon>Bacteria</taxon>
        <taxon>Pseudomonadati</taxon>
        <taxon>Pseudomonadota</taxon>
        <taxon>Alphaproteobacteria</taxon>
        <taxon>Hyphomicrobiales</taxon>
        <taxon>Aurantimonadaceae</taxon>
        <taxon>Aurantimonas</taxon>
    </lineage>
</organism>
<proteinExistence type="predicted"/>
<dbReference type="EMBL" id="DRGN01000311">
    <property type="protein sequence ID" value="HEU02944.1"/>
    <property type="molecule type" value="Genomic_DNA"/>
</dbReference>
<reference evidence="1" key="1">
    <citation type="journal article" date="2020" name="mSystems">
        <title>Genome- and Community-Level Interaction Insights into Carbon Utilization and Element Cycling Functions of Hydrothermarchaeota in Hydrothermal Sediment.</title>
        <authorList>
            <person name="Zhou Z."/>
            <person name="Liu Y."/>
            <person name="Xu W."/>
            <person name="Pan J."/>
            <person name="Luo Z.H."/>
            <person name="Li M."/>
        </authorList>
    </citation>
    <scope>NUCLEOTIDE SEQUENCE</scope>
    <source>
        <strain evidence="1">HyVt-347</strain>
    </source>
</reference>
<comment type="caution">
    <text evidence="1">The sequence shown here is derived from an EMBL/GenBank/DDBJ whole genome shotgun (WGS) entry which is preliminary data.</text>
</comment>
<dbReference type="AlphaFoldDB" id="A0A9C9TJ20"/>
<protein>
    <submittedName>
        <fullName evidence="1">Uncharacterized protein</fullName>
    </submittedName>
</protein>
<accession>A0A9C9TJ20</accession>
<evidence type="ECO:0000313" key="1">
    <source>
        <dbReference type="EMBL" id="HEU02944.1"/>
    </source>
</evidence>
<evidence type="ECO:0000313" key="2">
    <source>
        <dbReference type="Proteomes" id="UP000885680"/>
    </source>
</evidence>
<dbReference type="Proteomes" id="UP000885680">
    <property type="component" value="Unassembled WGS sequence"/>
</dbReference>
<name>A0A9C9TJ20_9HYPH</name>
<gene>
    <name evidence="1" type="ORF">ENH89_22035</name>
</gene>
<sequence>MARRERAETRGVAFMSRAVETVTRERTIEALDERGAVLRTWTIDAEALAWLEAQGLHELRFDTIEAWTRADIAIAAAGGPAPAPAPAPKG</sequence>